<reference evidence="3" key="1">
    <citation type="submission" date="2020-08" db="EMBL/GenBank/DDBJ databases">
        <title>Fungal Genomes of the International Space Station.</title>
        <authorList>
            <person name="Seuylemezian A."/>
            <person name="Singh N.K."/>
            <person name="Wood J."/>
            <person name="Venkateswaran K."/>
        </authorList>
    </citation>
    <scope>NUCLEOTIDE SEQUENCE</scope>
    <source>
        <strain evidence="3">I2-B2</strain>
    </source>
</reference>
<evidence type="ECO:0000259" key="2">
    <source>
        <dbReference type="Pfam" id="PF01648"/>
    </source>
</evidence>
<dbReference type="GO" id="GO:0000287">
    <property type="term" value="F:magnesium ion binding"/>
    <property type="evidence" value="ECO:0007669"/>
    <property type="project" value="InterPro"/>
</dbReference>
<proteinExistence type="predicted"/>
<protein>
    <submittedName>
        <fullName evidence="3">4'-phosphopantetheinyl transferase superfamily protein</fullName>
    </submittedName>
</protein>
<accession>A0AAW4R1E0</accession>
<evidence type="ECO:0000313" key="4">
    <source>
        <dbReference type="Proteomes" id="UP001197806"/>
    </source>
</evidence>
<dbReference type="Proteomes" id="UP001197806">
    <property type="component" value="Unassembled WGS sequence"/>
</dbReference>
<gene>
    <name evidence="3" type="ORF">H7U08_19365</name>
</gene>
<organism evidence="3 4">
    <name type="scientific">Bacillus cereus</name>
    <dbReference type="NCBI Taxonomy" id="1396"/>
    <lineage>
        <taxon>Bacteria</taxon>
        <taxon>Bacillati</taxon>
        <taxon>Bacillota</taxon>
        <taxon>Bacilli</taxon>
        <taxon>Bacillales</taxon>
        <taxon>Bacillaceae</taxon>
        <taxon>Bacillus</taxon>
        <taxon>Bacillus cereus group</taxon>
    </lineage>
</organism>
<dbReference type="Gene3D" id="3.90.470.20">
    <property type="entry name" value="4'-phosphopantetheinyl transferase domain"/>
    <property type="match status" value="2"/>
</dbReference>
<evidence type="ECO:0000256" key="1">
    <source>
        <dbReference type="ARBA" id="ARBA00022679"/>
    </source>
</evidence>
<dbReference type="Pfam" id="PF01648">
    <property type="entry name" value="ACPS"/>
    <property type="match status" value="1"/>
</dbReference>
<sequence>MNRNIISLIDHQIFVDIKEFSIKDCNYLNEIELESWNNKKKHLRNGKDWLVGRVAAKFSIARCLNIKSEEINQIYIQNRSNGAPYYLNGRKEDLVFSISHCNSVGFACSSTSFNNIGCDIEKVRKRHPNFSNYYLGVAEEQIWIEKLENEDRDTILTIAWSCKEACFKCLTNSVEFSEAIKDIKMYPVVNHFFNFFYKNKKGLGYWNKYKGYIISIAVLF</sequence>
<keyword evidence="1 3" id="KW-0808">Transferase</keyword>
<dbReference type="InterPro" id="IPR037143">
    <property type="entry name" value="4-PPantetheinyl_Trfase_dom_sf"/>
</dbReference>
<dbReference type="InterPro" id="IPR008278">
    <property type="entry name" value="4-PPantetheinyl_Trfase_dom"/>
</dbReference>
<feature type="domain" description="4'-phosphopantetheinyl transferase" evidence="2">
    <location>
        <begin position="116"/>
        <end position="215"/>
    </location>
</feature>
<dbReference type="SUPFAM" id="SSF56214">
    <property type="entry name" value="4'-phosphopantetheinyl transferase"/>
    <property type="match status" value="2"/>
</dbReference>
<dbReference type="EMBL" id="JACLPZ010000023">
    <property type="protein sequence ID" value="MBY0038674.1"/>
    <property type="molecule type" value="Genomic_DNA"/>
</dbReference>
<dbReference type="RefSeq" id="WP_221826196.1">
    <property type="nucleotide sequence ID" value="NZ_JACLPZ010000023.1"/>
</dbReference>
<dbReference type="GO" id="GO:0008897">
    <property type="term" value="F:holo-[acyl-carrier-protein] synthase activity"/>
    <property type="evidence" value="ECO:0007669"/>
    <property type="project" value="InterPro"/>
</dbReference>
<name>A0AAW4R1E0_BACCE</name>
<comment type="caution">
    <text evidence="3">The sequence shown here is derived from an EMBL/GenBank/DDBJ whole genome shotgun (WGS) entry which is preliminary data.</text>
</comment>
<dbReference type="AlphaFoldDB" id="A0AAW4R1E0"/>
<evidence type="ECO:0000313" key="3">
    <source>
        <dbReference type="EMBL" id="MBY0038674.1"/>
    </source>
</evidence>